<organism evidence="1 2">
    <name type="scientific">Brevibacterium salitolerans</name>
    <dbReference type="NCBI Taxonomy" id="1403566"/>
    <lineage>
        <taxon>Bacteria</taxon>
        <taxon>Bacillati</taxon>
        <taxon>Actinomycetota</taxon>
        <taxon>Actinomycetes</taxon>
        <taxon>Micrococcales</taxon>
        <taxon>Brevibacteriaceae</taxon>
        <taxon>Brevibacterium</taxon>
    </lineage>
</organism>
<sequence>MVEEAGVVVLPLQRTDLLLDERIELTEVALQAGGYAEIHDAPLWWGPFAQVQWLSNTDRLIDVRTHGTRATSAGE</sequence>
<evidence type="ECO:0000313" key="1">
    <source>
        <dbReference type="EMBL" id="GAA2095357.1"/>
    </source>
</evidence>
<reference evidence="2" key="1">
    <citation type="journal article" date="2019" name="Int. J. Syst. Evol. Microbiol.">
        <title>The Global Catalogue of Microorganisms (GCM) 10K type strain sequencing project: providing services to taxonomists for standard genome sequencing and annotation.</title>
        <authorList>
            <consortium name="The Broad Institute Genomics Platform"/>
            <consortium name="The Broad Institute Genome Sequencing Center for Infectious Disease"/>
            <person name="Wu L."/>
            <person name="Ma J."/>
        </authorList>
    </citation>
    <scope>NUCLEOTIDE SEQUENCE [LARGE SCALE GENOMIC DNA]</scope>
    <source>
        <strain evidence="2">JCM 15900</strain>
    </source>
</reference>
<proteinExistence type="predicted"/>
<gene>
    <name evidence="1" type="ORF">GCM10009823_14900</name>
</gene>
<name>A0ABP5IC15_9MICO</name>
<accession>A0ABP5IC15</accession>
<comment type="caution">
    <text evidence="1">The sequence shown here is derived from an EMBL/GenBank/DDBJ whole genome shotgun (WGS) entry which is preliminary data.</text>
</comment>
<dbReference type="EMBL" id="BAAAPZ010000004">
    <property type="protein sequence ID" value="GAA2095357.1"/>
    <property type="molecule type" value="Genomic_DNA"/>
</dbReference>
<protein>
    <submittedName>
        <fullName evidence="1">Uncharacterized protein</fullName>
    </submittedName>
</protein>
<dbReference type="Proteomes" id="UP001500984">
    <property type="component" value="Unassembled WGS sequence"/>
</dbReference>
<keyword evidence="2" id="KW-1185">Reference proteome</keyword>
<evidence type="ECO:0000313" key="2">
    <source>
        <dbReference type="Proteomes" id="UP001500984"/>
    </source>
</evidence>